<name>A0A1H2UDS8_9FLAO</name>
<dbReference type="AlphaFoldDB" id="A0A1H2UDS8"/>
<evidence type="ECO:0000313" key="1">
    <source>
        <dbReference type="EMBL" id="SDW54341.1"/>
    </source>
</evidence>
<sequence>MIDNLIIREYKTTNKDSALAVLKLNVPDFFAKS</sequence>
<gene>
    <name evidence="1" type="ORF">SAMN05444338_103148</name>
</gene>
<organism evidence="1 2">
    <name type="scientific">Flavobacterium degerlachei</name>
    <dbReference type="NCBI Taxonomy" id="229203"/>
    <lineage>
        <taxon>Bacteria</taxon>
        <taxon>Pseudomonadati</taxon>
        <taxon>Bacteroidota</taxon>
        <taxon>Flavobacteriia</taxon>
        <taxon>Flavobacteriales</taxon>
        <taxon>Flavobacteriaceae</taxon>
        <taxon>Flavobacterium</taxon>
    </lineage>
</organism>
<keyword evidence="2" id="KW-1185">Reference proteome</keyword>
<dbReference type="EMBL" id="FNMV01000003">
    <property type="protein sequence ID" value="SDW54341.1"/>
    <property type="molecule type" value="Genomic_DNA"/>
</dbReference>
<proteinExistence type="predicted"/>
<dbReference type="Proteomes" id="UP000198569">
    <property type="component" value="Unassembled WGS sequence"/>
</dbReference>
<reference evidence="2" key="1">
    <citation type="submission" date="2016-10" db="EMBL/GenBank/DDBJ databases">
        <authorList>
            <person name="Varghese N."/>
            <person name="Submissions S."/>
        </authorList>
    </citation>
    <scope>NUCLEOTIDE SEQUENCE [LARGE SCALE GENOMIC DNA]</scope>
    <source>
        <strain evidence="2">DSM 15718</strain>
    </source>
</reference>
<accession>A0A1H2UDS8</accession>
<evidence type="ECO:0000313" key="2">
    <source>
        <dbReference type="Proteomes" id="UP000198569"/>
    </source>
</evidence>
<protein>
    <submittedName>
        <fullName evidence="1">Uncharacterized protein</fullName>
    </submittedName>
</protein>